<gene>
    <name evidence="1" type="ORF">FOZ63_000994</name>
</gene>
<dbReference type="Proteomes" id="UP000553632">
    <property type="component" value="Unassembled WGS sequence"/>
</dbReference>
<proteinExistence type="predicted"/>
<accession>A0A7J6QS15</accession>
<dbReference type="EMBL" id="JABANO010030844">
    <property type="protein sequence ID" value="KAF4711205.1"/>
    <property type="molecule type" value="Genomic_DNA"/>
</dbReference>
<evidence type="ECO:0000313" key="2">
    <source>
        <dbReference type="Proteomes" id="UP000553632"/>
    </source>
</evidence>
<reference evidence="1 2" key="1">
    <citation type="submission" date="2020-04" db="EMBL/GenBank/DDBJ databases">
        <title>Perkinsus olseni comparative genomics.</title>
        <authorList>
            <person name="Bogema D.R."/>
        </authorList>
    </citation>
    <scope>NUCLEOTIDE SEQUENCE [LARGE SCALE GENOMIC DNA]</scope>
    <source>
        <strain evidence="1 2">ATCC PRA-207</strain>
    </source>
</reference>
<feature type="non-terminal residue" evidence="1">
    <location>
        <position position="1"/>
    </location>
</feature>
<name>A0A7J6QS15_PEROL</name>
<keyword evidence="2" id="KW-1185">Reference proteome</keyword>
<evidence type="ECO:0000313" key="1">
    <source>
        <dbReference type="EMBL" id="KAF4711205.1"/>
    </source>
</evidence>
<sequence length="105" mass="11919">PVGFVLFTCNVVQYEGTRLDMLDRISVEPLVLVALFLCQLGVPCVYADRHWASGDELGLARMLLMCVRVQRPIEKVSGESGIDDLYKLHRLQVNLHCRSDILNLY</sequence>
<comment type="caution">
    <text evidence="1">The sequence shown here is derived from an EMBL/GenBank/DDBJ whole genome shotgun (WGS) entry which is preliminary data.</text>
</comment>
<organism evidence="1 2">
    <name type="scientific">Perkinsus olseni</name>
    <name type="common">Perkinsus atlanticus</name>
    <dbReference type="NCBI Taxonomy" id="32597"/>
    <lineage>
        <taxon>Eukaryota</taxon>
        <taxon>Sar</taxon>
        <taxon>Alveolata</taxon>
        <taxon>Perkinsozoa</taxon>
        <taxon>Perkinsea</taxon>
        <taxon>Perkinsida</taxon>
        <taxon>Perkinsidae</taxon>
        <taxon>Perkinsus</taxon>
    </lineage>
</organism>
<protein>
    <submittedName>
        <fullName evidence="1">Uncharacterized protein</fullName>
    </submittedName>
</protein>
<dbReference type="AlphaFoldDB" id="A0A7J6QS15"/>